<dbReference type="SMART" id="SM00091">
    <property type="entry name" value="PAS"/>
    <property type="match status" value="3"/>
</dbReference>
<gene>
    <name evidence="9" type="ordered locus">Deipe_0060</name>
</gene>
<sequence>MTHPDALLAASQPFPILPDTATLMEVLPHIVWISDSDGWPTYFNRPWYDYTGLSVEATQGRGWEVVLHPEDRERYLARRLEAVRTGEPYVIETRFRAADFSYRWHLGRAGPVRSPEGQIIHWVGTCTDIHEQKRATIEADEGELRFKSLASNVPGVVYRCALDEHWTMVFISERVLELTGYPAGDFMGTTPRSYASLIHPEDAEDVERNVIRAVQSDETFELEYRVIHMNGEVRWVHERGQAVKSSRGTVEWLDGVILDITHRHQAQQERAALLEQVQAERTLLFNVLEQMPSAVWLAEAPSGRLLLGNEGVRRLWGHGFLPAAEIKEYAYYKGFHPDGRAVEAHEWPLARAVKDGEVVHEQEIDVLRADGSLRRATFSAAPIHNAEGARVAAVVTGTDISERKRAEQAIRALNADLEHRVEARTRSLKESQSALQAFARQLEFSNRELQDFASVASHDLQEPLRKVQAFADRLKSRYAAELGDDGRDYLDRMQAAAFRMQALINDLLSLSRVTSRAQPFGPVDLADIVQAVVCDLEVTIERQGAQLRVGALPVLPGDATQLRQLMQNLIGNALKYHRDTPQVIEVRAEVNGDSCVIEVQDQGLGFDEKYLDRIFTPFQRLHGRGKYEGTGMGLAIVRKIVERHGGTITARSTPGEGSTFIVSLPMTYQTGPGERHD</sequence>
<dbReference type="Pfam" id="PF00512">
    <property type="entry name" value="HisKA"/>
    <property type="match status" value="1"/>
</dbReference>
<dbReference type="Pfam" id="PF02518">
    <property type="entry name" value="HATPase_c"/>
    <property type="match status" value="1"/>
</dbReference>
<feature type="domain" description="PAC" evidence="8">
    <location>
        <begin position="89"/>
        <end position="141"/>
    </location>
</feature>
<reference evidence="10" key="1">
    <citation type="submission" date="2012-03" db="EMBL/GenBank/DDBJ databases">
        <title>Complete sequence of chromosome of Deinococcus peraridilitoris DSM 19664.</title>
        <authorList>
            <person name="Lucas S."/>
            <person name="Copeland A."/>
            <person name="Lapidus A."/>
            <person name="Glavina del Rio T."/>
            <person name="Dalin E."/>
            <person name="Tice H."/>
            <person name="Bruce D."/>
            <person name="Goodwin L."/>
            <person name="Pitluck S."/>
            <person name="Peters L."/>
            <person name="Mikhailova N."/>
            <person name="Lu M."/>
            <person name="Kyrpides N."/>
            <person name="Mavromatis K."/>
            <person name="Ivanova N."/>
            <person name="Brettin T."/>
            <person name="Detter J.C."/>
            <person name="Han C."/>
            <person name="Larimer F."/>
            <person name="Land M."/>
            <person name="Hauser L."/>
            <person name="Markowitz V."/>
            <person name="Cheng J.-F."/>
            <person name="Hugenholtz P."/>
            <person name="Woyke T."/>
            <person name="Wu D."/>
            <person name="Pukall R."/>
            <person name="Steenblock K."/>
            <person name="Brambilla E."/>
            <person name="Klenk H.-P."/>
            <person name="Eisen J.A."/>
        </authorList>
    </citation>
    <scope>NUCLEOTIDE SEQUENCE [LARGE SCALE GENOMIC DNA]</scope>
    <source>
        <strain evidence="10">DSM 19664 / LMG 22246 / CIP 109416 / KR-200</strain>
    </source>
</reference>
<dbReference type="eggNOG" id="COG5000">
    <property type="taxonomic scope" value="Bacteria"/>
</dbReference>
<dbReference type="SMART" id="SM00086">
    <property type="entry name" value="PAC"/>
    <property type="match status" value="3"/>
</dbReference>
<dbReference type="KEGG" id="dpd:Deipe_0060"/>
<evidence type="ECO:0000256" key="5">
    <source>
        <dbReference type="ARBA" id="ARBA00022777"/>
    </source>
</evidence>
<dbReference type="OrthoDB" id="9815750at2"/>
<dbReference type="SUPFAM" id="SSF55785">
    <property type="entry name" value="PYP-like sensor domain (PAS domain)"/>
    <property type="match status" value="3"/>
</dbReference>
<keyword evidence="5" id="KW-0418">Kinase</keyword>
<dbReference type="SMART" id="SM00387">
    <property type="entry name" value="HATPase_c"/>
    <property type="match status" value="1"/>
</dbReference>
<name>K9ZWW6_DEIPD</name>
<dbReference type="RefSeq" id="WP_015233980.1">
    <property type="nucleotide sequence ID" value="NC_019793.1"/>
</dbReference>
<evidence type="ECO:0000256" key="3">
    <source>
        <dbReference type="ARBA" id="ARBA00022553"/>
    </source>
</evidence>
<dbReference type="InterPro" id="IPR003594">
    <property type="entry name" value="HATPase_dom"/>
</dbReference>
<evidence type="ECO:0000256" key="2">
    <source>
        <dbReference type="ARBA" id="ARBA00012438"/>
    </source>
</evidence>
<dbReference type="InterPro" id="IPR003661">
    <property type="entry name" value="HisK_dim/P_dom"/>
</dbReference>
<feature type="domain" description="PAS" evidence="7">
    <location>
        <begin position="161"/>
        <end position="217"/>
    </location>
</feature>
<dbReference type="InterPro" id="IPR036890">
    <property type="entry name" value="HATPase_C_sf"/>
</dbReference>
<feature type="domain" description="PAC" evidence="8">
    <location>
        <begin position="220"/>
        <end position="272"/>
    </location>
</feature>
<accession>K9ZWW6</accession>
<dbReference type="PANTHER" id="PTHR43304">
    <property type="entry name" value="PHYTOCHROME-LIKE PROTEIN CPH1"/>
    <property type="match status" value="1"/>
</dbReference>
<dbReference type="FunFam" id="3.30.565.10:FF:000006">
    <property type="entry name" value="Sensor histidine kinase WalK"/>
    <property type="match status" value="1"/>
</dbReference>
<evidence type="ECO:0000259" key="6">
    <source>
        <dbReference type="PROSITE" id="PS50109"/>
    </source>
</evidence>
<dbReference type="AlphaFoldDB" id="K9ZWW6"/>
<dbReference type="STRING" id="937777.Deipe_0060"/>
<dbReference type="Proteomes" id="UP000010467">
    <property type="component" value="Chromosome"/>
</dbReference>
<dbReference type="eggNOG" id="COG4251">
    <property type="taxonomic scope" value="Bacteria"/>
</dbReference>
<dbReference type="InterPro" id="IPR000700">
    <property type="entry name" value="PAS-assoc_C"/>
</dbReference>
<comment type="catalytic activity">
    <reaction evidence="1">
        <text>ATP + protein L-histidine = ADP + protein N-phospho-L-histidine.</text>
        <dbReference type="EC" id="2.7.13.3"/>
    </reaction>
</comment>
<dbReference type="SMART" id="SM00388">
    <property type="entry name" value="HisKA"/>
    <property type="match status" value="1"/>
</dbReference>
<dbReference type="Pfam" id="PF08447">
    <property type="entry name" value="PAS_3"/>
    <property type="match status" value="2"/>
</dbReference>
<dbReference type="FunFam" id="3.30.450.20:FF:000099">
    <property type="entry name" value="Sensory box sensor histidine kinase"/>
    <property type="match status" value="1"/>
</dbReference>
<keyword evidence="4" id="KW-0808">Transferase</keyword>
<evidence type="ECO:0000259" key="7">
    <source>
        <dbReference type="PROSITE" id="PS50112"/>
    </source>
</evidence>
<dbReference type="InterPro" id="IPR000014">
    <property type="entry name" value="PAS"/>
</dbReference>
<dbReference type="PROSITE" id="PS50112">
    <property type="entry name" value="PAS"/>
    <property type="match status" value="2"/>
</dbReference>
<keyword evidence="10" id="KW-1185">Reference proteome</keyword>
<dbReference type="PROSITE" id="PS50113">
    <property type="entry name" value="PAC"/>
    <property type="match status" value="3"/>
</dbReference>
<feature type="domain" description="PAS" evidence="7">
    <location>
        <begin position="23"/>
        <end position="86"/>
    </location>
</feature>
<evidence type="ECO:0000256" key="1">
    <source>
        <dbReference type="ARBA" id="ARBA00000085"/>
    </source>
</evidence>
<dbReference type="InterPro" id="IPR004358">
    <property type="entry name" value="Sig_transdc_His_kin-like_C"/>
</dbReference>
<dbReference type="HOGENOM" id="CLU_000445_114_72_0"/>
<dbReference type="CDD" id="cd00130">
    <property type="entry name" value="PAS"/>
    <property type="match status" value="2"/>
</dbReference>
<dbReference type="PROSITE" id="PS50109">
    <property type="entry name" value="HIS_KIN"/>
    <property type="match status" value="1"/>
</dbReference>
<dbReference type="InterPro" id="IPR005467">
    <property type="entry name" value="His_kinase_dom"/>
</dbReference>
<feature type="domain" description="PAC" evidence="8">
    <location>
        <begin position="360"/>
        <end position="412"/>
    </location>
</feature>
<dbReference type="EC" id="2.7.13.3" evidence="2"/>
<dbReference type="InterPro" id="IPR052162">
    <property type="entry name" value="Sensor_kinase/Photoreceptor"/>
</dbReference>
<dbReference type="EMBL" id="CP003382">
    <property type="protein sequence ID" value="AFZ65669.1"/>
    <property type="molecule type" value="Genomic_DNA"/>
</dbReference>
<dbReference type="InterPro" id="IPR013655">
    <property type="entry name" value="PAS_fold_3"/>
</dbReference>
<protein>
    <recommendedName>
        <fullName evidence="2">histidine kinase</fullName>
        <ecNumber evidence="2">2.7.13.3</ecNumber>
    </recommendedName>
</protein>
<dbReference type="GO" id="GO:0000155">
    <property type="term" value="F:phosphorelay sensor kinase activity"/>
    <property type="evidence" value="ECO:0007669"/>
    <property type="project" value="InterPro"/>
</dbReference>
<organism evidence="9 10">
    <name type="scientific">Deinococcus peraridilitoris (strain DSM 19664 / LMG 22246 / CIP 109416 / KR-200)</name>
    <dbReference type="NCBI Taxonomy" id="937777"/>
    <lineage>
        <taxon>Bacteria</taxon>
        <taxon>Thermotogati</taxon>
        <taxon>Deinococcota</taxon>
        <taxon>Deinococci</taxon>
        <taxon>Deinococcales</taxon>
        <taxon>Deinococcaceae</taxon>
        <taxon>Deinococcus</taxon>
    </lineage>
</organism>
<dbReference type="PANTHER" id="PTHR43304:SF1">
    <property type="entry name" value="PAC DOMAIN-CONTAINING PROTEIN"/>
    <property type="match status" value="1"/>
</dbReference>
<dbReference type="SUPFAM" id="SSF55874">
    <property type="entry name" value="ATPase domain of HSP90 chaperone/DNA topoisomerase II/histidine kinase"/>
    <property type="match status" value="1"/>
</dbReference>
<feature type="domain" description="Histidine kinase" evidence="6">
    <location>
        <begin position="455"/>
        <end position="668"/>
    </location>
</feature>
<dbReference type="Gene3D" id="1.10.287.130">
    <property type="match status" value="1"/>
</dbReference>
<dbReference type="PRINTS" id="PR00344">
    <property type="entry name" value="BCTRLSENSOR"/>
</dbReference>
<evidence type="ECO:0000313" key="10">
    <source>
        <dbReference type="Proteomes" id="UP000010467"/>
    </source>
</evidence>
<dbReference type="PATRIC" id="fig|937777.3.peg.64"/>
<dbReference type="InterPro" id="IPR035965">
    <property type="entry name" value="PAS-like_dom_sf"/>
</dbReference>
<dbReference type="InterPro" id="IPR001610">
    <property type="entry name" value="PAC"/>
</dbReference>
<dbReference type="Pfam" id="PF08448">
    <property type="entry name" value="PAS_4"/>
    <property type="match status" value="1"/>
</dbReference>
<dbReference type="InterPro" id="IPR013656">
    <property type="entry name" value="PAS_4"/>
</dbReference>
<dbReference type="Gene3D" id="3.30.565.10">
    <property type="entry name" value="Histidine kinase-like ATPase, C-terminal domain"/>
    <property type="match status" value="1"/>
</dbReference>
<proteinExistence type="predicted"/>
<evidence type="ECO:0000313" key="9">
    <source>
        <dbReference type="EMBL" id="AFZ65669.1"/>
    </source>
</evidence>
<dbReference type="NCBIfam" id="TIGR00229">
    <property type="entry name" value="sensory_box"/>
    <property type="match status" value="3"/>
</dbReference>
<evidence type="ECO:0000256" key="4">
    <source>
        <dbReference type="ARBA" id="ARBA00022679"/>
    </source>
</evidence>
<dbReference type="Gene3D" id="3.30.450.20">
    <property type="entry name" value="PAS domain"/>
    <property type="match status" value="3"/>
</dbReference>
<dbReference type="InterPro" id="IPR036097">
    <property type="entry name" value="HisK_dim/P_sf"/>
</dbReference>
<keyword evidence="3" id="KW-0597">Phosphoprotein</keyword>
<dbReference type="CDD" id="cd00082">
    <property type="entry name" value="HisKA"/>
    <property type="match status" value="1"/>
</dbReference>
<evidence type="ECO:0000259" key="8">
    <source>
        <dbReference type="PROSITE" id="PS50113"/>
    </source>
</evidence>
<dbReference type="SUPFAM" id="SSF47384">
    <property type="entry name" value="Homodimeric domain of signal transducing histidine kinase"/>
    <property type="match status" value="1"/>
</dbReference>